<feature type="domain" description="DUF4214" evidence="2">
    <location>
        <begin position="400"/>
        <end position="447"/>
    </location>
</feature>
<protein>
    <submittedName>
        <fullName evidence="3">5-hydroxyisourate hydrolase-like protein (Transthyretin family)</fullName>
    </submittedName>
</protein>
<feature type="chain" id="PRO_5046936279" evidence="1">
    <location>
        <begin position="30"/>
        <end position="573"/>
    </location>
</feature>
<proteinExistence type="predicted"/>
<keyword evidence="1" id="KW-0732">Signal</keyword>
<name>A0ABS2L013_9MICO</name>
<dbReference type="EMBL" id="JAFBBU010000001">
    <property type="protein sequence ID" value="MBM7470389.1"/>
    <property type="molecule type" value="Genomic_DNA"/>
</dbReference>
<dbReference type="InterPro" id="IPR025282">
    <property type="entry name" value="DUF4214"/>
</dbReference>
<keyword evidence="4" id="KW-1185">Reference proteome</keyword>
<reference evidence="3 4" key="1">
    <citation type="submission" date="2021-01" db="EMBL/GenBank/DDBJ databases">
        <title>Sequencing the genomes of 1000 actinobacteria strains.</title>
        <authorList>
            <person name="Klenk H.-P."/>
        </authorList>
    </citation>
    <scope>NUCLEOTIDE SEQUENCE [LARGE SCALE GENOMIC DNA]</scope>
    <source>
        <strain evidence="3 4">DSM 13057</strain>
    </source>
</reference>
<dbReference type="SUPFAM" id="SSF49452">
    <property type="entry name" value="Starch-binding domain-like"/>
    <property type="match status" value="1"/>
</dbReference>
<comment type="caution">
    <text evidence="3">The sequence shown here is derived from an EMBL/GenBank/DDBJ whole genome shotgun (WGS) entry which is preliminary data.</text>
</comment>
<dbReference type="Pfam" id="PF13946">
    <property type="entry name" value="DUF4214"/>
    <property type="match status" value="2"/>
</dbReference>
<accession>A0ABS2L013</accession>
<dbReference type="Gene3D" id="1.10.3130.20">
    <property type="entry name" value="Phycobilisome linker domain"/>
    <property type="match status" value="1"/>
</dbReference>
<dbReference type="Pfam" id="PF13620">
    <property type="entry name" value="CarboxypepD_reg"/>
    <property type="match status" value="1"/>
</dbReference>
<feature type="domain" description="DUF4214" evidence="2">
    <location>
        <begin position="349"/>
        <end position="395"/>
    </location>
</feature>
<dbReference type="RefSeq" id="WP_205106154.1">
    <property type="nucleotide sequence ID" value="NZ_BAAAHT010000001.1"/>
</dbReference>
<sequence length="573" mass="61297">MKRILAGISVLLVAAGLVVGLGPAASAQAADTSVISGHVDLGTADHPAGAGEVGVSLWYYAESSWYGGSDWPVIGTTDASGNYSVTVANGVPLVLEFVYQGSASFVDTSTVGSGLARFQRYGTSPTAAGVLTVAADRAGIDATLALGGSISGTVADQSGNPAPGVQVLLYDASDVDHGWLFWKNENSDGSYTLPRVPAGTYRVKFSGYGFEQWLGSTALNPDGVEISLTAGQNSTGANARLSRPGTISGSITCAPCTSADSYSLSVDTFDTKAKTWVTIDPALTMSSGSYSITQLFPAKYRVNLLYSGSRAFSNKTSPTLDLKDGQSLTQPFVLTESPVSAPGVSAPVRAFVTALYQDFLNRRPGESEVVFWGHRFAVGDSRGSVASAFAGSDEYRLIRIDNAYNSILDRGPDPSGRAFWLDAMHRGTVTTDDIEKSFYASEEFYNRNGANQYQWVGGVYQAILGRTATFTEEEFWVQASIKHDLSNLDLVHPGSWQTGFNRDWIVAQIYNSLEAARSRVSLMYQHYLGRVPDEMGVQFWADYDLRAGDAAVRSGFTNSDEYYSLASTRFPGS</sequence>
<dbReference type="Gene3D" id="2.60.40.1120">
    <property type="entry name" value="Carboxypeptidase-like, regulatory domain"/>
    <property type="match status" value="1"/>
</dbReference>
<dbReference type="InterPro" id="IPR013784">
    <property type="entry name" value="Carb-bd-like_fold"/>
</dbReference>
<evidence type="ECO:0000259" key="2">
    <source>
        <dbReference type="Pfam" id="PF13946"/>
    </source>
</evidence>
<dbReference type="InterPro" id="IPR038255">
    <property type="entry name" value="PBS_linker_sf"/>
</dbReference>
<gene>
    <name evidence="3" type="ORF">JOE66_000023</name>
</gene>
<evidence type="ECO:0000256" key="1">
    <source>
        <dbReference type="SAM" id="SignalP"/>
    </source>
</evidence>
<organism evidence="3 4">
    <name type="scientific">Subtercola frigoramans</name>
    <dbReference type="NCBI Taxonomy" id="120298"/>
    <lineage>
        <taxon>Bacteria</taxon>
        <taxon>Bacillati</taxon>
        <taxon>Actinomycetota</taxon>
        <taxon>Actinomycetes</taxon>
        <taxon>Micrococcales</taxon>
        <taxon>Microbacteriaceae</taxon>
        <taxon>Subtercola</taxon>
    </lineage>
</organism>
<feature type="signal peptide" evidence="1">
    <location>
        <begin position="1"/>
        <end position="29"/>
    </location>
</feature>
<evidence type="ECO:0000313" key="4">
    <source>
        <dbReference type="Proteomes" id="UP000776164"/>
    </source>
</evidence>
<dbReference type="Proteomes" id="UP000776164">
    <property type="component" value="Unassembled WGS sequence"/>
</dbReference>
<evidence type="ECO:0000313" key="3">
    <source>
        <dbReference type="EMBL" id="MBM7470389.1"/>
    </source>
</evidence>